<dbReference type="GO" id="GO:0030288">
    <property type="term" value="C:outer membrane-bounded periplasmic space"/>
    <property type="evidence" value="ECO:0007669"/>
    <property type="project" value="TreeGrafter"/>
</dbReference>
<dbReference type="Pfam" id="PF01520">
    <property type="entry name" value="Amidase_3"/>
    <property type="match status" value="1"/>
</dbReference>
<accession>A0A511VAF4</accession>
<dbReference type="AlphaFoldDB" id="A0A511VAF4"/>
<dbReference type="InterPro" id="IPR002508">
    <property type="entry name" value="MurNAc-LAA_cat"/>
</dbReference>
<dbReference type="InterPro" id="IPR050695">
    <property type="entry name" value="N-acetylmuramoyl_amidase_3"/>
</dbReference>
<dbReference type="SUPFAM" id="SSF55383">
    <property type="entry name" value="Copper amine oxidase, domain N"/>
    <property type="match status" value="2"/>
</dbReference>
<organism evidence="4 5">
    <name type="scientific">Aneurinibacillus danicus</name>
    <dbReference type="NCBI Taxonomy" id="267746"/>
    <lineage>
        <taxon>Bacteria</taxon>
        <taxon>Bacillati</taxon>
        <taxon>Bacillota</taxon>
        <taxon>Bacilli</taxon>
        <taxon>Bacillales</taxon>
        <taxon>Paenibacillaceae</taxon>
        <taxon>Aneurinibacillus group</taxon>
        <taxon>Aneurinibacillus</taxon>
    </lineage>
</organism>
<evidence type="ECO:0000313" key="4">
    <source>
        <dbReference type="EMBL" id="GEN35910.1"/>
    </source>
</evidence>
<sequence>MRKVLCGAGIFLFLFLGIWSVAVQAAAVPSIQLWINGNKVRPEVPPQLLNSRTLVPVYTVQEGMGMKVDWDAKARKVTVTDGSKKVELTIGSKTARVNGTAKKLDVAPVIIGNRTFLPFRAVGELLGVEVGWEDKTKSVIVNAPVRFQVNGQAVSAKVYRQNDSYFVTARQIAPAIGYTITQQSGKAVFSKGEDSKILSSDTYKIIDNELAVPLSFVEELTGGSGAWNQGKTVYTLNKLITPPPPKKPEVIKVTDIQQTDDIITIRTDKKAQTKDFTMSGPPRIVVDVQNAKLAVVTPSIAGQEKHPAVQEVRYSQFDPETVRVVVVLAGSAKYNLVQKTSGIELQLKDIAYPQPPAPAPPITEPPAPAPPITEPPVMTPGDSTSAQPNPVPSPGPLSLKEKVKVVVDAGHGGKDMGAIGNNAREKDLTLAISQRLADNLRADAKFDAILTRDSELDRQLTERGVKQELSEKVKIANDNGADLFISIHINSSTSAAGKGTETYYYSEKSKEYAATVHKYLVQATGFGDRKMKTANFYVIKNTKMPAILIEIGFISNPTEAREMMKEEFQQRVADAVYAGIKEYVEKN</sequence>
<dbReference type="EMBL" id="BJXX01000158">
    <property type="protein sequence ID" value="GEN35910.1"/>
    <property type="molecule type" value="Genomic_DNA"/>
</dbReference>
<evidence type="ECO:0000256" key="2">
    <source>
        <dbReference type="SAM" id="MobiDB-lite"/>
    </source>
</evidence>
<dbReference type="SMART" id="SM00646">
    <property type="entry name" value="Ami_3"/>
    <property type="match status" value="1"/>
</dbReference>
<dbReference type="GO" id="GO:0009253">
    <property type="term" value="P:peptidoglycan catabolic process"/>
    <property type="evidence" value="ECO:0007669"/>
    <property type="project" value="InterPro"/>
</dbReference>
<evidence type="ECO:0000259" key="3">
    <source>
        <dbReference type="SMART" id="SM00646"/>
    </source>
</evidence>
<dbReference type="Pfam" id="PF07833">
    <property type="entry name" value="Cu_amine_oxidN1"/>
    <property type="match status" value="1"/>
</dbReference>
<comment type="caution">
    <text evidence="4">The sequence shown here is derived from an EMBL/GenBank/DDBJ whole genome shotgun (WGS) entry which is preliminary data.</text>
</comment>
<dbReference type="Gene3D" id="3.40.630.40">
    <property type="entry name" value="Zn-dependent exopeptidases"/>
    <property type="match status" value="1"/>
</dbReference>
<feature type="domain" description="MurNAc-LAA" evidence="3">
    <location>
        <begin position="473"/>
        <end position="581"/>
    </location>
</feature>
<dbReference type="GO" id="GO:0008745">
    <property type="term" value="F:N-acetylmuramoyl-L-alanine amidase activity"/>
    <property type="evidence" value="ECO:0007669"/>
    <property type="project" value="InterPro"/>
</dbReference>
<dbReference type="Pfam" id="PF11741">
    <property type="entry name" value="AMIN"/>
    <property type="match status" value="1"/>
</dbReference>
<gene>
    <name evidence="4" type="ORF">ADA01nite_33700</name>
</gene>
<dbReference type="Gene3D" id="3.30.457.10">
    <property type="entry name" value="Copper amine oxidase-like, N-terminal domain"/>
    <property type="match status" value="1"/>
</dbReference>
<feature type="region of interest" description="Disordered" evidence="2">
    <location>
        <begin position="352"/>
        <end position="398"/>
    </location>
</feature>
<dbReference type="InterPro" id="IPR021731">
    <property type="entry name" value="AMIN_dom"/>
</dbReference>
<dbReference type="SUPFAM" id="SSF53187">
    <property type="entry name" value="Zn-dependent exopeptidases"/>
    <property type="match status" value="1"/>
</dbReference>
<evidence type="ECO:0000313" key="5">
    <source>
        <dbReference type="Proteomes" id="UP000321157"/>
    </source>
</evidence>
<proteinExistence type="predicted"/>
<dbReference type="Gene3D" id="2.60.40.3500">
    <property type="match status" value="1"/>
</dbReference>
<protein>
    <recommendedName>
        <fullName evidence="3">MurNAc-LAA domain-containing protein</fullName>
    </recommendedName>
</protein>
<dbReference type="PANTHER" id="PTHR30404:SF0">
    <property type="entry name" value="N-ACETYLMURAMOYL-L-ALANINE AMIDASE AMIC"/>
    <property type="match status" value="1"/>
</dbReference>
<feature type="compositionally biased region" description="Pro residues" evidence="2">
    <location>
        <begin position="353"/>
        <end position="378"/>
    </location>
</feature>
<keyword evidence="1" id="KW-0378">Hydrolase</keyword>
<dbReference type="RefSeq" id="WP_146811417.1">
    <property type="nucleotide sequence ID" value="NZ_BJXX01000158.1"/>
</dbReference>
<dbReference type="Proteomes" id="UP000321157">
    <property type="component" value="Unassembled WGS sequence"/>
</dbReference>
<dbReference type="CDD" id="cd02696">
    <property type="entry name" value="MurNAc-LAA"/>
    <property type="match status" value="1"/>
</dbReference>
<name>A0A511VAF4_9BACL</name>
<evidence type="ECO:0000256" key="1">
    <source>
        <dbReference type="ARBA" id="ARBA00022801"/>
    </source>
</evidence>
<dbReference type="OrthoDB" id="9806267at2"/>
<dbReference type="PANTHER" id="PTHR30404">
    <property type="entry name" value="N-ACETYLMURAMOYL-L-ALANINE AMIDASE"/>
    <property type="match status" value="1"/>
</dbReference>
<dbReference type="InterPro" id="IPR012854">
    <property type="entry name" value="Cu_amine_oxidase-like_N"/>
</dbReference>
<dbReference type="InterPro" id="IPR036582">
    <property type="entry name" value="Mao_N_sf"/>
</dbReference>
<keyword evidence="5" id="KW-1185">Reference proteome</keyword>
<reference evidence="4 5" key="1">
    <citation type="submission" date="2019-07" db="EMBL/GenBank/DDBJ databases">
        <title>Whole genome shotgun sequence of Aneurinibacillus danicus NBRC 102444.</title>
        <authorList>
            <person name="Hosoyama A."/>
            <person name="Uohara A."/>
            <person name="Ohji S."/>
            <person name="Ichikawa N."/>
        </authorList>
    </citation>
    <scope>NUCLEOTIDE SEQUENCE [LARGE SCALE GENOMIC DNA]</scope>
    <source>
        <strain evidence="4 5">NBRC 102444</strain>
    </source>
</reference>